<proteinExistence type="predicted"/>
<gene>
    <name evidence="2" type="ORF">FXF65_38000</name>
</gene>
<dbReference type="RefSeq" id="WP_148355056.1">
    <property type="nucleotide sequence ID" value="NZ_JBHSBF010000002.1"/>
</dbReference>
<protein>
    <submittedName>
        <fullName evidence="2">Uncharacterized protein</fullName>
    </submittedName>
</protein>
<dbReference type="OrthoDB" id="9798250at2"/>
<evidence type="ECO:0000313" key="2">
    <source>
        <dbReference type="EMBL" id="TYC08679.1"/>
    </source>
</evidence>
<accession>A0A5D0TUZ8</accession>
<feature type="region of interest" description="Disordered" evidence="1">
    <location>
        <begin position="80"/>
        <end position="103"/>
    </location>
</feature>
<dbReference type="AlphaFoldDB" id="A0A5D0TUZ8"/>
<evidence type="ECO:0000313" key="3">
    <source>
        <dbReference type="Proteomes" id="UP000322634"/>
    </source>
</evidence>
<comment type="caution">
    <text evidence="2">The sequence shown here is derived from an EMBL/GenBank/DDBJ whole genome shotgun (WGS) entry which is preliminary data.</text>
</comment>
<organism evidence="2 3">
    <name type="scientific">Actinomadura syzygii</name>
    <dbReference type="NCBI Taxonomy" id="1427538"/>
    <lineage>
        <taxon>Bacteria</taxon>
        <taxon>Bacillati</taxon>
        <taxon>Actinomycetota</taxon>
        <taxon>Actinomycetes</taxon>
        <taxon>Streptosporangiales</taxon>
        <taxon>Thermomonosporaceae</taxon>
        <taxon>Actinomadura</taxon>
    </lineage>
</organism>
<name>A0A5D0TUZ8_9ACTN</name>
<evidence type="ECO:0000256" key="1">
    <source>
        <dbReference type="SAM" id="MobiDB-lite"/>
    </source>
</evidence>
<dbReference type="Proteomes" id="UP000322634">
    <property type="component" value="Unassembled WGS sequence"/>
</dbReference>
<keyword evidence="3" id="KW-1185">Reference proteome</keyword>
<dbReference type="EMBL" id="VSFF01000016">
    <property type="protein sequence ID" value="TYC08679.1"/>
    <property type="molecule type" value="Genomic_DNA"/>
</dbReference>
<reference evidence="2 3" key="1">
    <citation type="submission" date="2019-08" db="EMBL/GenBank/DDBJ databases">
        <title>Actinomadura sp. nov. CYP1-5 isolated from mountain soil.</title>
        <authorList>
            <person name="Songsumanus A."/>
            <person name="Kuncharoen N."/>
            <person name="Kudo T."/>
            <person name="Yuki M."/>
            <person name="Igarashi Y."/>
            <person name="Tanasupawat S."/>
        </authorList>
    </citation>
    <scope>NUCLEOTIDE SEQUENCE [LARGE SCALE GENOMIC DNA]</scope>
    <source>
        <strain evidence="2 3">GKU157</strain>
    </source>
</reference>
<sequence length="156" mass="15934">MVGNASTDGSARIATDYGADVVFPAAPAPPAAPGCRPRTASVGCAMNADASPDPVEPPLLVAELDRLTAADDGRELVLPRPDARPLLDEPVSCPNTGPRQPARLHPDRLTAAVMPVPGDMDTPHAAEAVAEQVPRGRFTAAVCVLGSRSAKGNVSA</sequence>